<sequence length="246" mass="27925">MKRRFLALLLVLVTGLCISNSAFAEQRIYLMAGQSNMMGFGKTYHLPPAFRKTPSNVTFYYQGRPRKLAQYSHFGPEVSFAHYVARAFPNDEHIIVKFAATGSHIQQWMPGQPLYQGMLRQLGFSIKEKNPKIAAVVWMQGESDALNNARASQYSHNLKRFVTSLRKDLKAPNSLFIMGEINPLGKDFPLVKSVQKSQREVRSQVRNILLTPSNDLGKIFDNIHYSAQGQMELGKRFADAYISRAH</sequence>
<evidence type="ECO:0000256" key="1">
    <source>
        <dbReference type="ARBA" id="ARBA00022801"/>
    </source>
</evidence>
<dbReference type="PANTHER" id="PTHR31988:SF19">
    <property type="entry name" value="9-O-ACETYL-N-ACETYLNEURAMINIC ACID DEACETYLASE-RELATED"/>
    <property type="match status" value="1"/>
</dbReference>
<dbReference type="InterPro" id="IPR052940">
    <property type="entry name" value="Carb_Esterase_6"/>
</dbReference>
<keyword evidence="2" id="KW-0732">Signal</keyword>
<dbReference type="GO" id="GO:0016788">
    <property type="term" value="F:hydrolase activity, acting on ester bonds"/>
    <property type="evidence" value="ECO:0007669"/>
    <property type="project" value="UniProtKB-ARBA"/>
</dbReference>
<dbReference type="OrthoDB" id="9795554at2"/>
<proteinExistence type="predicted"/>
<organism evidence="4 5">
    <name type="scientific">Leucothrix arctica</name>
    <dbReference type="NCBI Taxonomy" id="1481894"/>
    <lineage>
        <taxon>Bacteria</taxon>
        <taxon>Pseudomonadati</taxon>
        <taxon>Pseudomonadota</taxon>
        <taxon>Gammaproteobacteria</taxon>
        <taxon>Thiotrichales</taxon>
        <taxon>Thiotrichaceae</taxon>
        <taxon>Leucothrix</taxon>
    </lineage>
</organism>
<gene>
    <name evidence="4" type="ORF">DKT75_01690</name>
</gene>
<feature type="chain" id="PRO_5016358860" description="Sialate O-acetylesterase domain-containing protein" evidence="2">
    <location>
        <begin position="25"/>
        <end position="246"/>
    </location>
</feature>
<reference evidence="4 5" key="1">
    <citation type="submission" date="2018-05" db="EMBL/GenBank/DDBJ databases">
        <title>Leucothrix arctica sp. nov., isolated from Arctic seawater.</title>
        <authorList>
            <person name="Choi A."/>
            <person name="Baek K."/>
        </authorList>
    </citation>
    <scope>NUCLEOTIDE SEQUENCE [LARGE SCALE GENOMIC DNA]</scope>
    <source>
        <strain evidence="4 5">IMCC9719</strain>
    </source>
</reference>
<dbReference type="CDD" id="cd00229">
    <property type="entry name" value="SGNH_hydrolase"/>
    <property type="match status" value="1"/>
</dbReference>
<dbReference type="EMBL" id="QGKL01000009">
    <property type="protein sequence ID" value="PWQ98901.1"/>
    <property type="molecule type" value="Genomic_DNA"/>
</dbReference>
<comment type="caution">
    <text evidence="4">The sequence shown here is derived from an EMBL/GenBank/DDBJ whole genome shotgun (WGS) entry which is preliminary data.</text>
</comment>
<dbReference type="Gene3D" id="3.40.50.1110">
    <property type="entry name" value="SGNH hydrolase"/>
    <property type="match status" value="1"/>
</dbReference>
<dbReference type="SUPFAM" id="SSF52266">
    <property type="entry name" value="SGNH hydrolase"/>
    <property type="match status" value="1"/>
</dbReference>
<evidence type="ECO:0000259" key="3">
    <source>
        <dbReference type="Pfam" id="PF03629"/>
    </source>
</evidence>
<protein>
    <recommendedName>
        <fullName evidence="3">Sialate O-acetylesterase domain-containing protein</fullName>
    </recommendedName>
</protein>
<keyword evidence="5" id="KW-1185">Reference proteome</keyword>
<dbReference type="Pfam" id="PF03629">
    <property type="entry name" value="SASA"/>
    <property type="match status" value="1"/>
</dbReference>
<dbReference type="PANTHER" id="PTHR31988">
    <property type="entry name" value="ESTERASE, PUTATIVE (DUF303)-RELATED"/>
    <property type="match status" value="1"/>
</dbReference>
<dbReference type="InterPro" id="IPR036514">
    <property type="entry name" value="SGNH_hydro_sf"/>
</dbReference>
<feature type="signal peptide" evidence="2">
    <location>
        <begin position="1"/>
        <end position="24"/>
    </location>
</feature>
<dbReference type="Proteomes" id="UP000245506">
    <property type="component" value="Unassembled WGS sequence"/>
</dbReference>
<feature type="domain" description="Sialate O-acetylesterase" evidence="3">
    <location>
        <begin position="26"/>
        <end position="242"/>
    </location>
</feature>
<keyword evidence="1" id="KW-0378">Hydrolase</keyword>
<evidence type="ECO:0000313" key="5">
    <source>
        <dbReference type="Proteomes" id="UP000245506"/>
    </source>
</evidence>
<evidence type="ECO:0000256" key="2">
    <source>
        <dbReference type="SAM" id="SignalP"/>
    </source>
</evidence>
<accession>A0A317CL41</accession>
<dbReference type="InterPro" id="IPR005181">
    <property type="entry name" value="SASA"/>
</dbReference>
<name>A0A317CL41_9GAMM</name>
<dbReference type="RefSeq" id="WP_109821707.1">
    <property type="nucleotide sequence ID" value="NZ_QGKL01000009.1"/>
</dbReference>
<evidence type="ECO:0000313" key="4">
    <source>
        <dbReference type="EMBL" id="PWQ98901.1"/>
    </source>
</evidence>
<dbReference type="AlphaFoldDB" id="A0A317CL41"/>